<name>A0A8K0WM75_9HYPO</name>
<keyword evidence="3" id="KW-1185">Reference proteome</keyword>
<comment type="caution">
    <text evidence="2">The sequence shown here is derived from an EMBL/GenBank/DDBJ whole genome shotgun (WGS) entry which is preliminary data.</text>
</comment>
<dbReference type="GO" id="GO:0016787">
    <property type="term" value="F:hydrolase activity"/>
    <property type="evidence" value="ECO:0007669"/>
    <property type="project" value="UniProtKB-KW"/>
</dbReference>
<dbReference type="Proteomes" id="UP000813444">
    <property type="component" value="Unassembled WGS sequence"/>
</dbReference>
<protein>
    <submittedName>
        <fullName evidence="2">P-loop containing nucleoside triphosphate hydrolase protein</fullName>
    </submittedName>
</protein>
<organism evidence="2 3">
    <name type="scientific">Stachybotrys elegans</name>
    <dbReference type="NCBI Taxonomy" id="80388"/>
    <lineage>
        <taxon>Eukaryota</taxon>
        <taxon>Fungi</taxon>
        <taxon>Dikarya</taxon>
        <taxon>Ascomycota</taxon>
        <taxon>Pezizomycotina</taxon>
        <taxon>Sordariomycetes</taxon>
        <taxon>Hypocreomycetidae</taxon>
        <taxon>Hypocreales</taxon>
        <taxon>Stachybotryaceae</taxon>
        <taxon>Stachybotrys</taxon>
    </lineage>
</organism>
<evidence type="ECO:0000313" key="3">
    <source>
        <dbReference type="Proteomes" id="UP000813444"/>
    </source>
</evidence>
<evidence type="ECO:0000256" key="1">
    <source>
        <dbReference type="SAM" id="Phobius"/>
    </source>
</evidence>
<dbReference type="PANTHER" id="PTHR36978:SF3">
    <property type="entry name" value="P-LOOP CONTAINING NUCLEOSIDE TRIPHOSPHATE HYDROLASE PROTEIN"/>
    <property type="match status" value="1"/>
</dbReference>
<dbReference type="InterPro" id="IPR040632">
    <property type="entry name" value="Sulfotransfer_4"/>
</dbReference>
<feature type="transmembrane region" description="Helical" evidence="1">
    <location>
        <begin position="239"/>
        <end position="259"/>
    </location>
</feature>
<dbReference type="EMBL" id="JAGPNK010000017">
    <property type="protein sequence ID" value="KAH7305782.1"/>
    <property type="molecule type" value="Genomic_DNA"/>
</dbReference>
<gene>
    <name evidence="2" type="ORF">B0I35DRAFT_454083</name>
</gene>
<dbReference type="OrthoDB" id="408152at2759"/>
<keyword evidence="1" id="KW-1133">Transmembrane helix</keyword>
<dbReference type="PANTHER" id="PTHR36978">
    <property type="entry name" value="P-LOOP CONTAINING NUCLEOTIDE TRIPHOSPHATE HYDROLASE"/>
    <property type="match status" value="1"/>
</dbReference>
<sequence>MASKASVPLKGAKLRVIGAGLPRTGTTSFTEALRTILNGPVYHGGTQVTQGPPEDILSWTKMMHLQPSADKKDRDAIKAMLRERLDGFVACTDSPMCGFFPELVELYPDAMVVVTTRDPTSWTKSMHTVASAATMWFLGAVLLPLPTMRHFAGYINGLRVQYRHLYDEGEPLTEKTYHHHIEWLKRVVPPERLVFFDVKDGWDPLCKALGEPVPDVPFPKLNDGEAIQRLSERMVLEGLRRWAVIIGGFALAVVAGWWVKR</sequence>
<dbReference type="Gene3D" id="3.40.50.300">
    <property type="entry name" value="P-loop containing nucleotide triphosphate hydrolases"/>
    <property type="match status" value="1"/>
</dbReference>
<evidence type="ECO:0000313" key="2">
    <source>
        <dbReference type="EMBL" id="KAH7305782.1"/>
    </source>
</evidence>
<proteinExistence type="predicted"/>
<dbReference type="InterPro" id="IPR027417">
    <property type="entry name" value="P-loop_NTPase"/>
</dbReference>
<keyword evidence="2" id="KW-0378">Hydrolase</keyword>
<accession>A0A8K0WM75</accession>
<dbReference type="Pfam" id="PF17784">
    <property type="entry name" value="Sulfotransfer_4"/>
    <property type="match status" value="1"/>
</dbReference>
<dbReference type="AlphaFoldDB" id="A0A8K0WM75"/>
<keyword evidence="1" id="KW-0472">Membrane</keyword>
<reference evidence="2" key="1">
    <citation type="journal article" date="2021" name="Nat. Commun.">
        <title>Genetic determinants of endophytism in the Arabidopsis root mycobiome.</title>
        <authorList>
            <person name="Mesny F."/>
            <person name="Miyauchi S."/>
            <person name="Thiergart T."/>
            <person name="Pickel B."/>
            <person name="Atanasova L."/>
            <person name="Karlsson M."/>
            <person name="Huettel B."/>
            <person name="Barry K.W."/>
            <person name="Haridas S."/>
            <person name="Chen C."/>
            <person name="Bauer D."/>
            <person name="Andreopoulos W."/>
            <person name="Pangilinan J."/>
            <person name="LaButti K."/>
            <person name="Riley R."/>
            <person name="Lipzen A."/>
            <person name="Clum A."/>
            <person name="Drula E."/>
            <person name="Henrissat B."/>
            <person name="Kohler A."/>
            <person name="Grigoriev I.V."/>
            <person name="Martin F.M."/>
            <person name="Hacquard S."/>
        </authorList>
    </citation>
    <scope>NUCLEOTIDE SEQUENCE</scope>
    <source>
        <strain evidence="2">MPI-CAGE-CH-0235</strain>
    </source>
</reference>
<dbReference type="SUPFAM" id="SSF52540">
    <property type="entry name" value="P-loop containing nucleoside triphosphate hydrolases"/>
    <property type="match status" value="1"/>
</dbReference>
<keyword evidence="1" id="KW-0812">Transmembrane</keyword>